<dbReference type="PANTHER" id="PTHR43245">
    <property type="entry name" value="BIFUNCTIONAL POLYMYXIN RESISTANCE PROTEIN ARNA"/>
    <property type="match status" value="1"/>
</dbReference>
<sequence>MTRVLITGGGGFLGSHVAHALAARDDVELVVSADLRTGVVRPGILDVVLDVQDADAIAPLFREYRIDTVVHLAAIVNPGRDVDREYRVDVEGSANVLAACVATGVRRIVVSSSGAAYGYHADNPEWIDEDQPLRGNDAFPYSRHKRLVEEMLAEHRTTHPELEQVVFRIGTILGPSVRNQITALWDGRRILRIAGSDSPFVFIWVDDVADAMVRAATAGPAGVFNVAGDGRMTVPEIAARLGRRQFVLPAWALASALRIGRMLRLTDHGPEKVPFLRFRPVLANRRLKEEFGFVPTRTTREAFEEYLATHPSVGAAAGRRPAAE</sequence>
<evidence type="ECO:0000259" key="1">
    <source>
        <dbReference type="SMART" id="SM00822"/>
    </source>
</evidence>
<dbReference type="AlphaFoldDB" id="A0AAU7VX09"/>
<dbReference type="Gene3D" id="3.40.50.720">
    <property type="entry name" value="NAD(P)-binding Rossmann-like Domain"/>
    <property type="match status" value="1"/>
</dbReference>
<name>A0AAU7VX09_9MICO</name>
<dbReference type="InterPro" id="IPR036291">
    <property type="entry name" value="NAD(P)-bd_dom_sf"/>
</dbReference>
<accession>A0AAU7VX09</accession>
<feature type="domain" description="Ketoreductase" evidence="1">
    <location>
        <begin position="2"/>
        <end position="175"/>
    </location>
</feature>
<proteinExistence type="predicted"/>
<organism evidence="2">
    <name type="scientific">Microbacterium sp. A8/3-1</name>
    <dbReference type="NCBI Taxonomy" id="3160749"/>
    <lineage>
        <taxon>Bacteria</taxon>
        <taxon>Bacillati</taxon>
        <taxon>Actinomycetota</taxon>
        <taxon>Actinomycetes</taxon>
        <taxon>Micrococcales</taxon>
        <taxon>Microbacteriaceae</taxon>
        <taxon>Microbacterium</taxon>
    </lineage>
</organism>
<gene>
    <name evidence="2" type="ORF">ABS642_00465</name>
</gene>
<dbReference type="InterPro" id="IPR057326">
    <property type="entry name" value="KR_dom"/>
</dbReference>
<reference evidence="2" key="1">
    <citation type="submission" date="2024-06" db="EMBL/GenBank/DDBJ databases">
        <title>Draft genome sequence of Microbacterium sp. strain A8/3-1, isolated from Oxytropis tragacanthoides Fisch. ex DC. Root nodules in the Altai region of Russia.</title>
        <authorList>
            <person name="Sazanova A."/>
            <person name="Guro P."/>
            <person name="Kuznetsova I."/>
            <person name="Belimov A."/>
            <person name="Safronova V."/>
        </authorList>
    </citation>
    <scope>NUCLEOTIDE SEQUENCE</scope>
    <source>
        <strain evidence="2">A8/3-1</strain>
    </source>
</reference>
<dbReference type="SUPFAM" id="SSF51735">
    <property type="entry name" value="NAD(P)-binding Rossmann-fold domains"/>
    <property type="match status" value="1"/>
</dbReference>
<dbReference type="RefSeq" id="WP_350351833.1">
    <property type="nucleotide sequence ID" value="NZ_CP158357.1"/>
</dbReference>
<dbReference type="CDD" id="cd05240">
    <property type="entry name" value="UDP_G4E_3_SDR_e"/>
    <property type="match status" value="1"/>
</dbReference>
<dbReference type="EMBL" id="CP158357">
    <property type="protein sequence ID" value="XBX78598.1"/>
    <property type="molecule type" value="Genomic_DNA"/>
</dbReference>
<dbReference type="Pfam" id="PF01370">
    <property type="entry name" value="Epimerase"/>
    <property type="match status" value="1"/>
</dbReference>
<dbReference type="InterPro" id="IPR050177">
    <property type="entry name" value="Lipid_A_modif_metabolic_enz"/>
</dbReference>
<evidence type="ECO:0000313" key="2">
    <source>
        <dbReference type="EMBL" id="XBX78598.1"/>
    </source>
</evidence>
<dbReference type="PANTHER" id="PTHR43245:SF52">
    <property type="entry name" value="NAD-DEPENDENT EPIMERASE_DEHYDRATASE"/>
    <property type="match status" value="1"/>
</dbReference>
<dbReference type="InterPro" id="IPR001509">
    <property type="entry name" value="Epimerase_deHydtase"/>
</dbReference>
<protein>
    <submittedName>
        <fullName evidence="2">SDR family oxidoreductase</fullName>
    </submittedName>
</protein>
<dbReference type="SMART" id="SM00822">
    <property type="entry name" value="PKS_KR"/>
    <property type="match status" value="1"/>
</dbReference>